<evidence type="ECO:0000256" key="2">
    <source>
        <dbReference type="SAM" id="MobiDB-lite"/>
    </source>
</evidence>
<evidence type="ECO:0000313" key="4">
    <source>
        <dbReference type="Proteomes" id="UP000597444"/>
    </source>
</evidence>
<dbReference type="PANTHER" id="PTHR46696:SF1">
    <property type="entry name" value="CYTOCHROME P450 YJIB-RELATED"/>
    <property type="match status" value="1"/>
</dbReference>
<feature type="region of interest" description="Disordered" evidence="2">
    <location>
        <begin position="1"/>
        <end position="22"/>
    </location>
</feature>
<dbReference type="InterPro" id="IPR036396">
    <property type="entry name" value="Cyt_P450_sf"/>
</dbReference>
<gene>
    <name evidence="3" type="ORF">KSF_027230</name>
</gene>
<comment type="similarity">
    <text evidence="1">Belongs to the cytochrome P450 family.</text>
</comment>
<dbReference type="PANTHER" id="PTHR46696">
    <property type="entry name" value="P450, PUTATIVE (EUROFUNG)-RELATED"/>
    <property type="match status" value="1"/>
</dbReference>
<evidence type="ECO:0008006" key="5">
    <source>
        <dbReference type="Google" id="ProtNLM"/>
    </source>
</evidence>
<accession>A0A8J3IHT1</accession>
<dbReference type="EMBL" id="BNJK01000001">
    <property type="protein sequence ID" value="GHO92675.1"/>
    <property type="molecule type" value="Genomic_DNA"/>
</dbReference>
<reference evidence="3" key="1">
    <citation type="submission" date="2020-10" db="EMBL/GenBank/DDBJ databases">
        <title>Taxonomic study of unclassified bacteria belonging to the class Ktedonobacteria.</title>
        <authorList>
            <person name="Yabe S."/>
            <person name="Wang C.M."/>
            <person name="Zheng Y."/>
            <person name="Sakai Y."/>
            <person name="Cavaletti L."/>
            <person name="Monciardini P."/>
            <person name="Donadio S."/>
        </authorList>
    </citation>
    <scope>NUCLEOTIDE SEQUENCE</scope>
    <source>
        <strain evidence="3">ID150040</strain>
    </source>
</reference>
<dbReference type="AlphaFoldDB" id="A0A8J3IHT1"/>
<name>A0A8J3IHT1_9CHLR</name>
<feature type="region of interest" description="Disordered" evidence="2">
    <location>
        <begin position="142"/>
        <end position="196"/>
    </location>
</feature>
<dbReference type="GO" id="GO:0020037">
    <property type="term" value="F:heme binding"/>
    <property type="evidence" value="ECO:0007669"/>
    <property type="project" value="InterPro"/>
</dbReference>
<protein>
    <recommendedName>
        <fullName evidence="5">Cytochrome P450</fullName>
    </recommendedName>
</protein>
<dbReference type="RefSeq" id="WP_220203496.1">
    <property type="nucleotide sequence ID" value="NZ_BNJK01000001.1"/>
</dbReference>
<evidence type="ECO:0000313" key="3">
    <source>
        <dbReference type="EMBL" id="GHO92675.1"/>
    </source>
</evidence>
<dbReference type="GO" id="GO:0016705">
    <property type="term" value="F:oxidoreductase activity, acting on paired donors, with incorporation or reduction of molecular oxygen"/>
    <property type="evidence" value="ECO:0007669"/>
    <property type="project" value="InterPro"/>
</dbReference>
<proteinExistence type="inferred from homology"/>
<keyword evidence="4" id="KW-1185">Reference proteome</keyword>
<organism evidence="3 4">
    <name type="scientific">Reticulibacter mediterranei</name>
    <dbReference type="NCBI Taxonomy" id="2778369"/>
    <lineage>
        <taxon>Bacteria</taxon>
        <taxon>Bacillati</taxon>
        <taxon>Chloroflexota</taxon>
        <taxon>Ktedonobacteria</taxon>
        <taxon>Ktedonobacterales</taxon>
        <taxon>Reticulibacteraceae</taxon>
        <taxon>Reticulibacter</taxon>
    </lineage>
</organism>
<dbReference type="Gene3D" id="1.10.630.10">
    <property type="entry name" value="Cytochrome P450"/>
    <property type="match status" value="1"/>
</dbReference>
<dbReference type="Proteomes" id="UP000597444">
    <property type="component" value="Unassembled WGS sequence"/>
</dbReference>
<evidence type="ECO:0000256" key="1">
    <source>
        <dbReference type="ARBA" id="ARBA00010617"/>
    </source>
</evidence>
<dbReference type="GO" id="GO:0004497">
    <property type="term" value="F:monooxygenase activity"/>
    <property type="evidence" value="ECO:0007669"/>
    <property type="project" value="InterPro"/>
</dbReference>
<dbReference type="PRINTS" id="PR00359">
    <property type="entry name" value="BP450"/>
</dbReference>
<dbReference type="SUPFAM" id="SSF48264">
    <property type="entry name" value="Cytochrome P450"/>
    <property type="match status" value="1"/>
</dbReference>
<comment type="caution">
    <text evidence="3">The sequence shown here is derived from an EMBL/GenBank/DDBJ whole genome shotgun (WGS) entry which is preliminary data.</text>
</comment>
<sequence>MPRDNDYQTFSSEPSNGGPFSIIALDPPRHRQLRSLITPAFSARTILQQTPRIQRIACELLEAALVRGVMDMVADFAVPFPILVIADLLGLPPDNSQQVKEWTDTLINQSSSEVAQWSGRNASSALPLDEISRALAQALKKRLKKPSKNRSERMASEGASFFEGTSAKEAEGSSSPPAIQAERDRGSVGMKGFQEGLRREERPSFFYTLMFPLAS</sequence>
<dbReference type="GO" id="GO:0005506">
    <property type="term" value="F:iron ion binding"/>
    <property type="evidence" value="ECO:0007669"/>
    <property type="project" value="InterPro"/>
</dbReference>
<dbReference type="InterPro" id="IPR002397">
    <property type="entry name" value="Cyt_P450_B"/>
</dbReference>